<organism evidence="8 9">
    <name type="scientific">Carnegiea gigantea</name>
    <dbReference type="NCBI Taxonomy" id="171969"/>
    <lineage>
        <taxon>Eukaryota</taxon>
        <taxon>Viridiplantae</taxon>
        <taxon>Streptophyta</taxon>
        <taxon>Embryophyta</taxon>
        <taxon>Tracheophyta</taxon>
        <taxon>Spermatophyta</taxon>
        <taxon>Magnoliopsida</taxon>
        <taxon>eudicotyledons</taxon>
        <taxon>Gunneridae</taxon>
        <taxon>Pentapetalae</taxon>
        <taxon>Caryophyllales</taxon>
        <taxon>Cactineae</taxon>
        <taxon>Cactaceae</taxon>
        <taxon>Cactoideae</taxon>
        <taxon>Echinocereeae</taxon>
        <taxon>Carnegiea</taxon>
    </lineage>
</organism>
<name>A0A9Q1KF40_9CARY</name>
<keyword evidence="9" id="KW-1185">Reference proteome</keyword>
<evidence type="ECO:0000259" key="6">
    <source>
        <dbReference type="Pfam" id="PF00916"/>
    </source>
</evidence>
<evidence type="ECO:0000313" key="9">
    <source>
        <dbReference type="Proteomes" id="UP001153076"/>
    </source>
</evidence>
<dbReference type="GO" id="GO:0055085">
    <property type="term" value="P:transmembrane transport"/>
    <property type="evidence" value="ECO:0007669"/>
    <property type="project" value="InterPro"/>
</dbReference>
<proteinExistence type="predicted"/>
<dbReference type="AlphaFoldDB" id="A0A9Q1KF40"/>
<dbReference type="Pfam" id="PF00916">
    <property type="entry name" value="Sulfate_transp"/>
    <property type="match status" value="1"/>
</dbReference>
<keyword evidence="3 5" id="KW-1133">Transmembrane helix</keyword>
<dbReference type="EMBL" id="JAKOGI010004982">
    <property type="protein sequence ID" value="KAJ8419521.1"/>
    <property type="molecule type" value="Genomic_DNA"/>
</dbReference>
<evidence type="ECO:0000256" key="3">
    <source>
        <dbReference type="ARBA" id="ARBA00022989"/>
    </source>
</evidence>
<dbReference type="EMBL" id="JAKOGI010000153">
    <property type="protein sequence ID" value="KAJ8441805.1"/>
    <property type="molecule type" value="Genomic_DNA"/>
</dbReference>
<evidence type="ECO:0000256" key="1">
    <source>
        <dbReference type="ARBA" id="ARBA00004141"/>
    </source>
</evidence>
<feature type="domain" description="SLC26A/SulP transporter" evidence="6">
    <location>
        <begin position="64"/>
        <end position="191"/>
    </location>
</feature>
<evidence type="ECO:0000256" key="4">
    <source>
        <dbReference type="ARBA" id="ARBA00023136"/>
    </source>
</evidence>
<keyword evidence="4 5" id="KW-0472">Membrane</keyword>
<sequence length="307" mass="33626">MGLRESLQTLLFFFHKQKFFLNCQFQRRARDSLFDPQARILHGTSCKSTRPPNWVAAAPFSSFMIGHLKKGLNPPSFEDFAFNSPYFPIAVKTGIVTAGIIAITVCLDPVKMGPALGVIAVVLWQTEVLLVTMVTVLLEGIAVGRSFAMFKNYNVDGNKEMIAFGMMNIAGSLTSCYRTTGPFSRSAVNYNFSHHCSATPLLWSSLPLSLPPCSDSSTTKGPSICMWKIDKFDFIICISAYIGVVFGSVEIGLVIVVALSILRVLLFVARPRTNLLGHVPKSICYRSVDQYPSAQTVPGVLILDIGA</sequence>
<evidence type="ECO:0000313" key="8">
    <source>
        <dbReference type="EMBL" id="KAJ8441805.1"/>
    </source>
</evidence>
<comment type="subcellular location">
    <subcellularLocation>
        <location evidence="1">Membrane</location>
        <topology evidence="1">Multi-pass membrane protein</topology>
    </subcellularLocation>
</comment>
<dbReference type="OrthoDB" id="288203at2759"/>
<evidence type="ECO:0000256" key="2">
    <source>
        <dbReference type="ARBA" id="ARBA00022692"/>
    </source>
</evidence>
<dbReference type="Gene3D" id="3.30.750.24">
    <property type="entry name" value="STAS domain"/>
    <property type="match status" value="1"/>
</dbReference>
<dbReference type="GO" id="GO:0016020">
    <property type="term" value="C:membrane"/>
    <property type="evidence" value="ECO:0007669"/>
    <property type="project" value="UniProtKB-SubCell"/>
</dbReference>
<evidence type="ECO:0000313" key="7">
    <source>
        <dbReference type="EMBL" id="KAJ8419521.1"/>
    </source>
</evidence>
<comment type="caution">
    <text evidence="8">The sequence shown here is derived from an EMBL/GenBank/DDBJ whole genome shotgun (WGS) entry which is preliminary data.</text>
</comment>
<evidence type="ECO:0000256" key="5">
    <source>
        <dbReference type="SAM" id="Phobius"/>
    </source>
</evidence>
<gene>
    <name evidence="7" type="ORF">Cgig2_004576</name>
    <name evidence="8" type="ORF">Cgig2_021495</name>
</gene>
<dbReference type="InterPro" id="IPR011547">
    <property type="entry name" value="SLC26A/SulP_dom"/>
</dbReference>
<keyword evidence="2 5" id="KW-0812">Transmembrane</keyword>
<reference evidence="8" key="1">
    <citation type="submission" date="2022-04" db="EMBL/GenBank/DDBJ databases">
        <title>Carnegiea gigantea Genome sequencing and assembly v2.</title>
        <authorList>
            <person name="Copetti D."/>
            <person name="Sanderson M.J."/>
            <person name="Burquez A."/>
            <person name="Wojciechowski M.F."/>
        </authorList>
    </citation>
    <scope>NUCLEOTIDE SEQUENCE</scope>
    <source>
        <strain evidence="8">SGP5-SGP5p</strain>
        <tissue evidence="8">Aerial part</tissue>
    </source>
</reference>
<feature type="transmembrane region" description="Helical" evidence="5">
    <location>
        <begin position="240"/>
        <end position="266"/>
    </location>
</feature>
<dbReference type="PANTHER" id="PTHR11814">
    <property type="entry name" value="SULFATE TRANSPORTER"/>
    <property type="match status" value="1"/>
</dbReference>
<dbReference type="InterPro" id="IPR001902">
    <property type="entry name" value="SLC26A/SulP_fam"/>
</dbReference>
<dbReference type="Proteomes" id="UP001153076">
    <property type="component" value="Unassembled WGS sequence"/>
</dbReference>
<protein>
    <recommendedName>
        <fullName evidence="6">SLC26A/SulP transporter domain-containing protein</fullName>
    </recommendedName>
</protein>
<accession>A0A9Q1KF40</accession>
<dbReference type="InterPro" id="IPR036513">
    <property type="entry name" value="STAS_dom_sf"/>
</dbReference>